<dbReference type="Proteomes" id="UP001589818">
    <property type="component" value="Unassembled WGS sequence"/>
</dbReference>
<organism evidence="1 2">
    <name type="scientific">Paenibacillus mendelii</name>
    <dbReference type="NCBI Taxonomy" id="206163"/>
    <lineage>
        <taxon>Bacteria</taxon>
        <taxon>Bacillati</taxon>
        <taxon>Bacillota</taxon>
        <taxon>Bacilli</taxon>
        <taxon>Bacillales</taxon>
        <taxon>Paenibacillaceae</taxon>
        <taxon>Paenibacillus</taxon>
    </lineage>
</organism>
<reference evidence="1 2" key="1">
    <citation type="submission" date="2024-09" db="EMBL/GenBank/DDBJ databases">
        <authorList>
            <person name="Sun Q."/>
            <person name="Mori K."/>
        </authorList>
    </citation>
    <scope>NUCLEOTIDE SEQUENCE [LARGE SCALE GENOMIC DNA]</scope>
    <source>
        <strain evidence="1 2">CCM 4839</strain>
    </source>
</reference>
<proteinExistence type="predicted"/>
<accession>A0ABV6JC44</accession>
<keyword evidence="2" id="KW-1185">Reference proteome</keyword>
<name>A0ABV6JC44_9BACL</name>
<dbReference type="EMBL" id="JBHLVF010000033">
    <property type="protein sequence ID" value="MFC0393356.1"/>
    <property type="molecule type" value="Genomic_DNA"/>
</dbReference>
<protein>
    <submittedName>
        <fullName evidence="1">Polymer-forming cytoskeletal protein</fullName>
    </submittedName>
</protein>
<comment type="caution">
    <text evidence="1">The sequence shown here is derived from an EMBL/GenBank/DDBJ whole genome shotgun (WGS) entry which is preliminary data.</text>
</comment>
<evidence type="ECO:0000313" key="2">
    <source>
        <dbReference type="Proteomes" id="UP001589818"/>
    </source>
</evidence>
<gene>
    <name evidence="1" type="ORF">ACFFJ8_18500</name>
</gene>
<sequence>MVQATKRKVRITGSGQSSGGVYDSVHIMGEGQLFGETEADTFECMGNCVVKGNLKARNYRLQGEASIEGDMLANKLTALGQINVQGSVRGSRLHIRGQLEVGGSCGADSFQAKGGFTIQGLLSADRVEVSLYGPCAAQEIGGGRIDVRRSRVMGIKNWFSGKEGPLELTAESIEGDDIYIEHTHAEHVRGNHIIIGPGCRIGHVEYRQTLQKNKSAIVRHEVKI</sequence>
<dbReference type="RefSeq" id="WP_204821577.1">
    <property type="nucleotide sequence ID" value="NZ_JANHOF010000014.1"/>
</dbReference>
<evidence type="ECO:0000313" key="1">
    <source>
        <dbReference type="EMBL" id="MFC0393356.1"/>
    </source>
</evidence>